<comment type="caution">
    <text evidence="1">The sequence shown here is derived from an EMBL/GenBank/DDBJ whole genome shotgun (WGS) entry which is preliminary data.</text>
</comment>
<evidence type="ECO:0000313" key="2">
    <source>
        <dbReference type="Proteomes" id="UP000824120"/>
    </source>
</evidence>
<evidence type="ECO:0000313" key="1">
    <source>
        <dbReference type="EMBL" id="KAG5631417.1"/>
    </source>
</evidence>
<dbReference type="EMBL" id="JACXVP010000001">
    <property type="protein sequence ID" value="KAG5631417.1"/>
    <property type="molecule type" value="Genomic_DNA"/>
</dbReference>
<proteinExistence type="predicted"/>
<dbReference type="Proteomes" id="UP000824120">
    <property type="component" value="Chromosome 1"/>
</dbReference>
<organism evidence="1 2">
    <name type="scientific">Solanum commersonii</name>
    <name type="common">Commerson's wild potato</name>
    <name type="synonym">Commerson's nightshade</name>
    <dbReference type="NCBI Taxonomy" id="4109"/>
    <lineage>
        <taxon>Eukaryota</taxon>
        <taxon>Viridiplantae</taxon>
        <taxon>Streptophyta</taxon>
        <taxon>Embryophyta</taxon>
        <taxon>Tracheophyta</taxon>
        <taxon>Spermatophyta</taxon>
        <taxon>Magnoliopsida</taxon>
        <taxon>eudicotyledons</taxon>
        <taxon>Gunneridae</taxon>
        <taxon>Pentapetalae</taxon>
        <taxon>asterids</taxon>
        <taxon>lamiids</taxon>
        <taxon>Solanales</taxon>
        <taxon>Solanaceae</taxon>
        <taxon>Solanoideae</taxon>
        <taxon>Solaneae</taxon>
        <taxon>Solanum</taxon>
    </lineage>
</organism>
<keyword evidence="2" id="KW-1185">Reference proteome</keyword>
<name>A0A9J6B3Y5_SOLCO</name>
<dbReference type="OrthoDB" id="1323842at2759"/>
<sequence length="93" mass="10504">MQEKITNLKEGELKGCGSSIDLDAKDFLDYESMEGPELGHINDEGKVKSGRVEVNALVQQEKRNLVYKEVNLRCHFQAATETISQVQQQHNIT</sequence>
<reference evidence="1 2" key="1">
    <citation type="submission" date="2020-09" db="EMBL/GenBank/DDBJ databases">
        <title>De no assembly of potato wild relative species, Solanum commersonii.</title>
        <authorList>
            <person name="Cho K."/>
        </authorList>
    </citation>
    <scope>NUCLEOTIDE SEQUENCE [LARGE SCALE GENOMIC DNA]</scope>
    <source>
        <strain evidence="1">LZ3.2</strain>
        <tissue evidence="1">Leaf</tissue>
    </source>
</reference>
<gene>
    <name evidence="1" type="ORF">H5410_003134</name>
</gene>
<protein>
    <submittedName>
        <fullName evidence="1">Uncharacterized protein</fullName>
    </submittedName>
</protein>
<accession>A0A9J6B3Y5</accession>
<dbReference type="AlphaFoldDB" id="A0A9J6B3Y5"/>